<organism evidence="3 4">
    <name type="scientific">Telmatospirillum siberiense</name>
    <dbReference type="NCBI Taxonomy" id="382514"/>
    <lineage>
        <taxon>Bacteria</taxon>
        <taxon>Pseudomonadati</taxon>
        <taxon>Pseudomonadota</taxon>
        <taxon>Alphaproteobacteria</taxon>
        <taxon>Rhodospirillales</taxon>
        <taxon>Rhodospirillaceae</taxon>
        <taxon>Telmatospirillum</taxon>
    </lineage>
</organism>
<feature type="signal peptide" evidence="2">
    <location>
        <begin position="1"/>
        <end position="22"/>
    </location>
</feature>
<name>A0A2N3PS46_9PROT</name>
<keyword evidence="4" id="KW-1185">Reference proteome</keyword>
<dbReference type="RefSeq" id="WP_101251931.1">
    <property type="nucleotide sequence ID" value="NZ_PIUM01000022.1"/>
</dbReference>
<accession>A0A2N3PS46</accession>
<evidence type="ECO:0000313" key="4">
    <source>
        <dbReference type="Proteomes" id="UP000233293"/>
    </source>
</evidence>
<dbReference type="AlphaFoldDB" id="A0A2N3PS46"/>
<dbReference type="OrthoDB" id="8481137at2"/>
<dbReference type="EMBL" id="PIUM01000022">
    <property type="protein sequence ID" value="PKU23233.1"/>
    <property type="molecule type" value="Genomic_DNA"/>
</dbReference>
<dbReference type="Proteomes" id="UP000233293">
    <property type="component" value="Unassembled WGS sequence"/>
</dbReference>
<gene>
    <name evidence="3" type="ORF">CWS72_17565</name>
</gene>
<evidence type="ECO:0000256" key="2">
    <source>
        <dbReference type="SAM" id="SignalP"/>
    </source>
</evidence>
<protein>
    <recommendedName>
        <fullName evidence="5">DUF3551 domain-containing protein</fullName>
    </recommendedName>
</protein>
<feature type="chain" id="PRO_5014820365" description="DUF3551 domain-containing protein" evidence="2">
    <location>
        <begin position="23"/>
        <end position="126"/>
    </location>
</feature>
<proteinExistence type="predicted"/>
<evidence type="ECO:0000256" key="1">
    <source>
        <dbReference type="SAM" id="MobiDB-lite"/>
    </source>
</evidence>
<comment type="caution">
    <text evidence="3">The sequence shown here is derived from an EMBL/GenBank/DDBJ whole genome shotgun (WGS) entry which is preliminary data.</text>
</comment>
<reference evidence="4" key="1">
    <citation type="submission" date="2017-12" db="EMBL/GenBank/DDBJ databases">
        <title>Draft genome sequence of Telmatospirillum siberiense 26-4b1T, an acidotolerant peatland alphaproteobacterium potentially involved in sulfur cycling.</title>
        <authorList>
            <person name="Hausmann B."/>
            <person name="Pjevac P."/>
            <person name="Schreck K."/>
            <person name="Herbold C.W."/>
            <person name="Daims H."/>
            <person name="Wagner M."/>
            <person name="Pester M."/>
            <person name="Loy A."/>
        </authorList>
    </citation>
    <scope>NUCLEOTIDE SEQUENCE [LARGE SCALE GENOMIC DNA]</scope>
    <source>
        <strain evidence="4">26-4b1</strain>
    </source>
</reference>
<feature type="region of interest" description="Disordered" evidence="1">
    <location>
        <begin position="101"/>
        <end position="126"/>
    </location>
</feature>
<evidence type="ECO:0000313" key="3">
    <source>
        <dbReference type="EMBL" id="PKU23233.1"/>
    </source>
</evidence>
<keyword evidence="2" id="KW-0732">Signal</keyword>
<sequence>MTFRSILFGCALAVLGHVHAEAAPFCVETSGIPLRCLYTDPTSCQQEANRNGGRCAVNPAEFVPPVSALPYCLVEAGGVTSCVFADHATCEREVARRGGACVASTPVPPPGRPPSPGADPYQTKRP</sequence>
<evidence type="ECO:0008006" key="5">
    <source>
        <dbReference type="Google" id="ProtNLM"/>
    </source>
</evidence>
<feature type="compositionally biased region" description="Pro residues" evidence="1">
    <location>
        <begin position="106"/>
        <end position="117"/>
    </location>
</feature>